<dbReference type="Proteomes" id="UP001166286">
    <property type="component" value="Unassembled WGS sequence"/>
</dbReference>
<evidence type="ECO:0000256" key="1">
    <source>
        <dbReference type="SAM" id="MobiDB-lite"/>
    </source>
</evidence>
<proteinExistence type="predicted"/>
<gene>
    <name evidence="2" type="ORF">JMJ35_006706</name>
</gene>
<keyword evidence="3" id="KW-1185">Reference proteome</keyword>
<dbReference type="EMBL" id="JAFEKC020000014">
    <property type="protein sequence ID" value="KAK0511154.1"/>
    <property type="molecule type" value="Genomic_DNA"/>
</dbReference>
<dbReference type="AlphaFoldDB" id="A0AA39V4E0"/>
<dbReference type="PANTHER" id="PTHR40037">
    <property type="entry name" value="PHOSPHOESTERASE YJCG-RELATED"/>
    <property type="match status" value="1"/>
</dbReference>
<protein>
    <recommendedName>
        <fullName evidence="4">2'-5' RNA ligase superfamily-domain-containing protein</fullName>
    </recommendedName>
</protein>
<name>A0AA39V4E0_9LECA</name>
<reference evidence="2" key="1">
    <citation type="submission" date="2023-03" db="EMBL/GenBank/DDBJ databases">
        <title>Complete genome of Cladonia borealis.</title>
        <authorList>
            <person name="Park H."/>
        </authorList>
    </citation>
    <scope>NUCLEOTIDE SEQUENCE</scope>
    <source>
        <strain evidence="2">ANT050790</strain>
    </source>
</reference>
<evidence type="ECO:0008006" key="4">
    <source>
        <dbReference type="Google" id="ProtNLM"/>
    </source>
</evidence>
<evidence type="ECO:0000313" key="3">
    <source>
        <dbReference type="Proteomes" id="UP001166286"/>
    </source>
</evidence>
<feature type="compositionally biased region" description="Polar residues" evidence="1">
    <location>
        <begin position="17"/>
        <end position="32"/>
    </location>
</feature>
<dbReference type="InterPro" id="IPR050580">
    <property type="entry name" value="2H_phosphoesterase_YjcG-like"/>
</dbReference>
<dbReference type="PANTHER" id="PTHR40037:SF1">
    <property type="entry name" value="PHOSPHOESTERASE SAOUHSC_00951-RELATED"/>
    <property type="match status" value="1"/>
</dbReference>
<comment type="caution">
    <text evidence="2">The sequence shown here is derived from an EMBL/GenBank/DDBJ whole genome shotgun (WGS) entry which is preliminary data.</text>
</comment>
<feature type="region of interest" description="Disordered" evidence="1">
    <location>
        <begin position="17"/>
        <end position="51"/>
    </location>
</feature>
<accession>A0AA39V4E0</accession>
<sequence length="220" mass="25192">MRPLLCTTALSHRLLSQASRSMTTTSKSQDSPSGPFAAEHYTRRPDHTPNTAQEEVHNYILTLHTDPEHHTRVTALRTQYFPPHLNKLSAHIALFRALPGSQLSAIESDILAVTTVQQPFPIVTGKPFLMAHGVGIHVHVPPAKEIYTELKEKWEGWLSRQDKSFEPHYTVQNKVERDVAARTFKEVERLGEMKGVVDGLTLWRYDRGYWKHEREFMFGV</sequence>
<dbReference type="Gene3D" id="3.90.1140.10">
    <property type="entry name" value="Cyclic phosphodiesterase"/>
    <property type="match status" value="1"/>
</dbReference>
<organism evidence="2 3">
    <name type="scientific">Cladonia borealis</name>
    <dbReference type="NCBI Taxonomy" id="184061"/>
    <lineage>
        <taxon>Eukaryota</taxon>
        <taxon>Fungi</taxon>
        <taxon>Dikarya</taxon>
        <taxon>Ascomycota</taxon>
        <taxon>Pezizomycotina</taxon>
        <taxon>Lecanoromycetes</taxon>
        <taxon>OSLEUM clade</taxon>
        <taxon>Lecanoromycetidae</taxon>
        <taxon>Lecanorales</taxon>
        <taxon>Lecanorineae</taxon>
        <taxon>Cladoniaceae</taxon>
        <taxon>Cladonia</taxon>
    </lineage>
</organism>
<evidence type="ECO:0000313" key="2">
    <source>
        <dbReference type="EMBL" id="KAK0511154.1"/>
    </source>
</evidence>
<dbReference type="Pfam" id="PF13563">
    <property type="entry name" value="2_5_RNA_ligase2"/>
    <property type="match status" value="1"/>
</dbReference>